<comment type="caution">
    <text evidence="6">The sequence shown here is derived from an EMBL/GenBank/DDBJ whole genome shotgun (WGS) entry which is preliminary data.</text>
</comment>
<dbReference type="Proteomes" id="UP000622653">
    <property type="component" value="Unassembled WGS sequence"/>
</dbReference>
<dbReference type="Pfam" id="PF01926">
    <property type="entry name" value="MMR_HSR1"/>
    <property type="match status" value="1"/>
</dbReference>
<gene>
    <name evidence="6" type="ORF">IRY55_05005</name>
</gene>
<keyword evidence="7" id="KW-1185">Reference proteome</keyword>
<evidence type="ECO:0000313" key="7">
    <source>
        <dbReference type="Proteomes" id="UP000622653"/>
    </source>
</evidence>
<sequence length="371" mass="40847">MKMKEQVAAQLFVGVQEQLEKKYEGEDVHILVSGATGAGKSTLVNLVFDEDLAQTGVGTPVTQQTEKYTKEDYPIVIYDTKGYELTDATHALYEREIANMMATEKLHLMWHCVSAASRRVLDYDIQFIEQCKREKWPVCAVLTKADQTDVDGLEAMKAELAKLDVPVFAVSQVPALIDKLDLQALIEWSGTQLEAGQHQSFAMKQRHHMKLKRKEGINLVGKASAISGTVALTPIPFADAPLLIANQTKMVADLIRMYDLKGSQHEFMQALQGLIGGTIMANLGRSAAAQAAKLVPGAGSIVGGAMNATIATSITYALGYTVNEVCYQFKVKEKEDANLSVVDFFNNFMSPDQIQSIFDTVFKKKNDESKK</sequence>
<name>A0A8J7G3G5_9BACL</name>
<evidence type="ECO:0000259" key="5">
    <source>
        <dbReference type="Pfam" id="PF01926"/>
    </source>
</evidence>
<reference evidence="6" key="1">
    <citation type="submission" date="2020-11" db="EMBL/GenBank/DDBJ databases">
        <title>Multidrug resistant novel bacterium Savagea serpentis sp. nov., isolated from the scats of a vine snake (Ahaetulla nasuta).</title>
        <authorList>
            <person name="Venkata Ramana V."/>
            <person name="Vikas Patil S."/>
            <person name="Yogita Lugani V."/>
        </authorList>
    </citation>
    <scope>NUCLEOTIDE SEQUENCE</scope>
    <source>
        <strain evidence="6">SN6</strain>
    </source>
</reference>
<evidence type="ECO:0000256" key="2">
    <source>
        <dbReference type="ARBA" id="ARBA00022692"/>
    </source>
</evidence>
<keyword evidence="2" id="KW-0812">Transmembrane</keyword>
<evidence type="ECO:0000313" key="6">
    <source>
        <dbReference type="EMBL" id="MBF4500717.1"/>
    </source>
</evidence>
<organism evidence="6 7">
    <name type="scientific">Savagea serpentis</name>
    <dbReference type="NCBI Taxonomy" id="2785297"/>
    <lineage>
        <taxon>Bacteria</taxon>
        <taxon>Bacillati</taxon>
        <taxon>Bacillota</taxon>
        <taxon>Bacilli</taxon>
        <taxon>Bacillales</taxon>
        <taxon>Caryophanaceae</taxon>
        <taxon>Savagea</taxon>
    </lineage>
</organism>
<dbReference type="RefSeq" id="WP_194562142.1">
    <property type="nucleotide sequence ID" value="NZ_JADKPV010000001.1"/>
</dbReference>
<comment type="subcellular location">
    <subcellularLocation>
        <location evidence="1">Membrane</location>
        <topology evidence="1">Multi-pass membrane protein</topology>
    </subcellularLocation>
</comment>
<evidence type="ECO:0000256" key="4">
    <source>
        <dbReference type="ARBA" id="ARBA00023136"/>
    </source>
</evidence>
<dbReference type="InterPro" id="IPR021147">
    <property type="entry name" value="DUF697"/>
</dbReference>
<dbReference type="InterPro" id="IPR006073">
    <property type="entry name" value="GTP-bd"/>
</dbReference>
<dbReference type="GO" id="GO:0016020">
    <property type="term" value="C:membrane"/>
    <property type="evidence" value="ECO:0007669"/>
    <property type="project" value="UniProtKB-SubCell"/>
</dbReference>
<keyword evidence="3" id="KW-1133">Transmembrane helix</keyword>
<proteinExistence type="predicted"/>
<dbReference type="AlphaFoldDB" id="A0A8J7G3G5"/>
<dbReference type="SUPFAM" id="SSF52540">
    <property type="entry name" value="P-loop containing nucleoside triphosphate hydrolases"/>
    <property type="match status" value="1"/>
</dbReference>
<dbReference type="Pfam" id="PF05128">
    <property type="entry name" value="DUF697"/>
    <property type="match status" value="1"/>
</dbReference>
<evidence type="ECO:0000256" key="1">
    <source>
        <dbReference type="ARBA" id="ARBA00004141"/>
    </source>
</evidence>
<keyword evidence="4" id="KW-0472">Membrane</keyword>
<dbReference type="EMBL" id="JADKPV010000001">
    <property type="protein sequence ID" value="MBF4500717.1"/>
    <property type="molecule type" value="Genomic_DNA"/>
</dbReference>
<dbReference type="GO" id="GO:0005525">
    <property type="term" value="F:GTP binding"/>
    <property type="evidence" value="ECO:0007669"/>
    <property type="project" value="InterPro"/>
</dbReference>
<accession>A0A8J7G3G5</accession>
<feature type="domain" description="G" evidence="5">
    <location>
        <begin position="30"/>
        <end position="144"/>
    </location>
</feature>
<dbReference type="Gene3D" id="3.40.50.300">
    <property type="entry name" value="P-loop containing nucleotide triphosphate hydrolases"/>
    <property type="match status" value="1"/>
</dbReference>
<dbReference type="InterPro" id="IPR027417">
    <property type="entry name" value="P-loop_NTPase"/>
</dbReference>
<protein>
    <submittedName>
        <fullName evidence="6">DUF697 domain-containing protein</fullName>
    </submittedName>
</protein>
<evidence type="ECO:0000256" key="3">
    <source>
        <dbReference type="ARBA" id="ARBA00022989"/>
    </source>
</evidence>
<dbReference type="CDD" id="cd00882">
    <property type="entry name" value="Ras_like_GTPase"/>
    <property type="match status" value="1"/>
</dbReference>